<dbReference type="PANTHER" id="PTHR10000">
    <property type="entry name" value="PHOSPHOSERINE PHOSPHATASE"/>
    <property type="match status" value="1"/>
</dbReference>
<dbReference type="GO" id="GO:0000287">
    <property type="term" value="F:magnesium ion binding"/>
    <property type="evidence" value="ECO:0007669"/>
    <property type="project" value="TreeGrafter"/>
</dbReference>
<organism evidence="1 2">
    <name type="scientific">Candidatus Ryanbacteria bacterium RIFCSPHIGHO2_01_FULL_45_22</name>
    <dbReference type="NCBI Taxonomy" id="1802114"/>
    <lineage>
        <taxon>Bacteria</taxon>
        <taxon>Candidatus Ryaniibacteriota</taxon>
    </lineage>
</organism>
<evidence type="ECO:0000313" key="1">
    <source>
        <dbReference type="EMBL" id="OGZ44315.1"/>
    </source>
</evidence>
<dbReference type="GO" id="GO:0005829">
    <property type="term" value="C:cytosol"/>
    <property type="evidence" value="ECO:0007669"/>
    <property type="project" value="TreeGrafter"/>
</dbReference>
<reference evidence="1 2" key="1">
    <citation type="journal article" date="2016" name="Nat. Commun.">
        <title>Thousands of microbial genomes shed light on interconnected biogeochemical processes in an aquifer system.</title>
        <authorList>
            <person name="Anantharaman K."/>
            <person name="Brown C.T."/>
            <person name="Hug L.A."/>
            <person name="Sharon I."/>
            <person name="Castelle C.J."/>
            <person name="Probst A.J."/>
            <person name="Thomas B.C."/>
            <person name="Singh A."/>
            <person name="Wilkins M.J."/>
            <person name="Karaoz U."/>
            <person name="Brodie E.L."/>
            <person name="Williams K.H."/>
            <person name="Hubbard S.S."/>
            <person name="Banfield J.F."/>
        </authorList>
    </citation>
    <scope>NUCLEOTIDE SEQUENCE [LARGE SCALE GENOMIC DNA]</scope>
</reference>
<name>A0A1G2G1V2_9BACT</name>
<dbReference type="Pfam" id="PF08282">
    <property type="entry name" value="Hydrolase_3"/>
    <property type="match status" value="1"/>
</dbReference>
<dbReference type="Proteomes" id="UP000177480">
    <property type="component" value="Unassembled WGS sequence"/>
</dbReference>
<dbReference type="PANTHER" id="PTHR10000:SF8">
    <property type="entry name" value="HAD SUPERFAMILY HYDROLASE-LIKE, TYPE 3"/>
    <property type="match status" value="1"/>
</dbReference>
<evidence type="ECO:0008006" key="3">
    <source>
        <dbReference type="Google" id="ProtNLM"/>
    </source>
</evidence>
<dbReference type="InterPro" id="IPR036412">
    <property type="entry name" value="HAD-like_sf"/>
</dbReference>
<gene>
    <name evidence="1" type="ORF">A2719_04595</name>
</gene>
<dbReference type="AlphaFoldDB" id="A0A1G2G1V2"/>
<sequence length="252" mass="27866">MIYHSVFNFYLSLDWEGCVTPGVEDWPLEDMVVLRKQLADLRANKILTAFLNTGRPAPYAEACCQTLGMREGIVPHIVENGSVFYIPKTGEWHTNTRITSGTIRQLKEVEGRLKEYTDTLGIFIELGKAFSCSVRPPAGVLMEDFFQDIYALCNTEGIEITHSNSAVDITITGVNKGSGMREWCEKTGIGLERVAAIGDSDGDLPVLRMVKYPLCPSNGSPKVQALVRERGGIVSRYPSTFGVIDCIRQLIA</sequence>
<dbReference type="SUPFAM" id="SSF56784">
    <property type="entry name" value="HAD-like"/>
    <property type="match status" value="1"/>
</dbReference>
<protein>
    <recommendedName>
        <fullName evidence="3">Sucrose phosphatase-like domain-containing protein</fullName>
    </recommendedName>
</protein>
<dbReference type="InterPro" id="IPR023214">
    <property type="entry name" value="HAD_sf"/>
</dbReference>
<evidence type="ECO:0000313" key="2">
    <source>
        <dbReference type="Proteomes" id="UP000177480"/>
    </source>
</evidence>
<dbReference type="Gene3D" id="3.40.50.1000">
    <property type="entry name" value="HAD superfamily/HAD-like"/>
    <property type="match status" value="1"/>
</dbReference>
<proteinExistence type="predicted"/>
<accession>A0A1G2G1V2</accession>
<comment type="caution">
    <text evidence="1">The sequence shown here is derived from an EMBL/GenBank/DDBJ whole genome shotgun (WGS) entry which is preliminary data.</text>
</comment>
<dbReference type="Gene3D" id="3.90.1070.10">
    <property type="match status" value="1"/>
</dbReference>
<dbReference type="GO" id="GO:0016791">
    <property type="term" value="F:phosphatase activity"/>
    <property type="evidence" value="ECO:0007669"/>
    <property type="project" value="TreeGrafter"/>
</dbReference>
<dbReference type="STRING" id="1802114.A2719_04595"/>
<dbReference type="EMBL" id="MHNK01000004">
    <property type="protein sequence ID" value="OGZ44315.1"/>
    <property type="molecule type" value="Genomic_DNA"/>
</dbReference>